<dbReference type="Proteomes" id="UP000030651">
    <property type="component" value="Unassembled WGS sequence"/>
</dbReference>
<gene>
    <name evidence="8" type="ORF">PFICI_09613</name>
</gene>
<keyword evidence="6" id="KW-0479">Metal-binding</keyword>
<dbReference type="InterPro" id="IPR004254">
    <property type="entry name" value="AdipoR/HlyIII-related"/>
</dbReference>
<dbReference type="OrthoDB" id="529367at2759"/>
<evidence type="ECO:0000256" key="4">
    <source>
        <dbReference type="ARBA" id="ARBA00022989"/>
    </source>
</evidence>
<evidence type="ECO:0000256" key="3">
    <source>
        <dbReference type="ARBA" id="ARBA00022692"/>
    </source>
</evidence>
<comment type="similarity">
    <text evidence="2">Belongs to the ADIPOR family.</text>
</comment>
<keyword evidence="5 7" id="KW-0472">Membrane</keyword>
<proteinExistence type="inferred from homology"/>
<keyword evidence="4 7" id="KW-1133">Transmembrane helix</keyword>
<dbReference type="EMBL" id="KI912114">
    <property type="protein sequence ID" value="ETS79760.1"/>
    <property type="molecule type" value="Genomic_DNA"/>
</dbReference>
<dbReference type="GeneID" id="19274626"/>
<dbReference type="PANTHER" id="PTHR20855">
    <property type="entry name" value="ADIPOR/PROGESTIN RECEPTOR-RELATED"/>
    <property type="match status" value="1"/>
</dbReference>
<feature type="binding site" evidence="6">
    <location>
        <position position="62"/>
    </location>
    <ligand>
        <name>Zn(2+)</name>
        <dbReference type="ChEBI" id="CHEBI:29105"/>
    </ligand>
</feature>
<evidence type="ECO:0000313" key="9">
    <source>
        <dbReference type="Proteomes" id="UP000030651"/>
    </source>
</evidence>
<dbReference type="HOGENOM" id="CLU_023075_5_2_1"/>
<evidence type="ECO:0000256" key="6">
    <source>
        <dbReference type="PIRSR" id="PIRSR604254-1"/>
    </source>
</evidence>
<feature type="transmembrane region" description="Helical" evidence="7">
    <location>
        <begin position="21"/>
        <end position="40"/>
    </location>
</feature>
<feature type="binding site" evidence="6">
    <location>
        <position position="58"/>
    </location>
    <ligand>
        <name>Zn(2+)</name>
        <dbReference type="ChEBI" id="CHEBI:29105"/>
    </ligand>
</feature>
<keyword evidence="9" id="KW-1185">Reference proteome</keyword>
<dbReference type="eggNOG" id="KOG0748">
    <property type="taxonomic scope" value="Eukaryota"/>
</dbReference>
<keyword evidence="3 7" id="KW-0812">Transmembrane</keyword>
<dbReference type="Pfam" id="PF03006">
    <property type="entry name" value="HlyIII"/>
    <property type="match status" value="1"/>
</dbReference>
<dbReference type="GO" id="GO:0046872">
    <property type="term" value="F:metal ion binding"/>
    <property type="evidence" value="ECO:0007669"/>
    <property type="project" value="UniProtKB-KW"/>
</dbReference>
<dbReference type="InParanoid" id="W3X119"/>
<evidence type="ECO:0000256" key="2">
    <source>
        <dbReference type="ARBA" id="ARBA00007018"/>
    </source>
</evidence>
<dbReference type="GO" id="GO:0006882">
    <property type="term" value="P:intracellular zinc ion homeostasis"/>
    <property type="evidence" value="ECO:0007669"/>
    <property type="project" value="TreeGrafter"/>
</dbReference>
<dbReference type="GO" id="GO:0038023">
    <property type="term" value="F:signaling receptor activity"/>
    <property type="evidence" value="ECO:0007669"/>
    <property type="project" value="TreeGrafter"/>
</dbReference>
<evidence type="ECO:0000256" key="1">
    <source>
        <dbReference type="ARBA" id="ARBA00004141"/>
    </source>
</evidence>
<organism evidence="8 9">
    <name type="scientific">Pestalotiopsis fici (strain W106-1 / CGMCC3.15140)</name>
    <dbReference type="NCBI Taxonomy" id="1229662"/>
    <lineage>
        <taxon>Eukaryota</taxon>
        <taxon>Fungi</taxon>
        <taxon>Dikarya</taxon>
        <taxon>Ascomycota</taxon>
        <taxon>Pezizomycotina</taxon>
        <taxon>Sordariomycetes</taxon>
        <taxon>Xylariomycetidae</taxon>
        <taxon>Amphisphaeriales</taxon>
        <taxon>Sporocadaceae</taxon>
        <taxon>Pestalotiopsis</taxon>
    </lineage>
</organism>
<evidence type="ECO:0000313" key="8">
    <source>
        <dbReference type="EMBL" id="ETS79760.1"/>
    </source>
</evidence>
<protein>
    <submittedName>
        <fullName evidence="8">Uncharacterized protein</fullName>
    </submittedName>
</protein>
<feature type="transmembrane region" description="Helical" evidence="7">
    <location>
        <begin position="60"/>
        <end position="80"/>
    </location>
</feature>
<reference evidence="9" key="1">
    <citation type="journal article" date="2015" name="BMC Genomics">
        <title>Genomic and transcriptomic analysis of the endophytic fungus Pestalotiopsis fici reveals its lifestyle and high potential for synthesis of natural products.</title>
        <authorList>
            <person name="Wang X."/>
            <person name="Zhang X."/>
            <person name="Liu L."/>
            <person name="Xiang M."/>
            <person name="Wang W."/>
            <person name="Sun X."/>
            <person name="Che Y."/>
            <person name="Guo L."/>
            <person name="Liu G."/>
            <person name="Guo L."/>
            <person name="Wang C."/>
            <person name="Yin W.B."/>
            <person name="Stadler M."/>
            <person name="Zhang X."/>
            <person name="Liu X."/>
        </authorList>
    </citation>
    <scope>NUCLEOTIDE SEQUENCE [LARGE SCALE GENOMIC DNA]</scope>
    <source>
        <strain evidence="9">W106-1 / CGMCC3.15140</strain>
    </source>
</reference>
<dbReference type="GO" id="GO:0016020">
    <property type="term" value="C:membrane"/>
    <property type="evidence" value="ECO:0007669"/>
    <property type="project" value="UniProtKB-SubCell"/>
</dbReference>
<accession>W3X119</accession>
<dbReference type="AlphaFoldDB" id="W3X119"/>
<sequence length="100" mass="11315">MPIIHGLWLYGLSEQSTRIGLTWIGTTALFNGVGVIAYALKFPEAYCPRRFDLLGASHQIMHVMVVIAALSYAKAMIVAFDQTHRQDTIVYQQMSNLRRM</sequence>
<dbReference type="RefSeq" id="XP_007836385.1">
    <property type="nucleotide sequence ID" value="XM_007838194.1"/>
</dbReference>
<evidence type="ECO:0000256" key="5">
    <source>
        <dbReference type="ARBA" id="ARBA00023136"/>
    </source>
</evidence>
<name>W3X119_PESFW</name>
<evidence type="ECO:0000256" key="7">
    <source>
        <dbReference type="SAM" id="Phobius"/>
    </source>
</evidence>
<dbReference type="KEGG" id="pfy:PFICI_09613"/>
<keyword evidence="6" id="KW-0862">Zinc</keyword>
<comment type="subcellular location">
    <subcellularLocation>
        <location evidence="1">Membrane</location>
        <topology evidence="1">Multi-pass membrane protein</topology>
    </subcellularLocation>
</comment>
<dbReference type="PANTHER" id="PTHR20855:SF52">
    <property type="entry name" value="ADIPONECTIN RECEPTOR PROTEIN"/>
    <property type="match status" value="1"/>
</dbReference>